<sequence length="984" mass="102986">MKKINKLLLILLFSIGLTFTIKAQDLDADNDGIIDCIEKRVQGATMSTLFQLNGTAVSGGSSGIPANTVRLTENIATQSGSMWSLNKINFAKSFTIRYQAYLGASDGADGIATVFHNDPAGNSAVGASGFGIGAAGIVNGIALELDTYLNNTSSGDISADHGMIWDTDGAVLSGGDSFVPAIASLTNAVAVGELEDNAWHNVVVTWNAATRTLSYTVDNINAGSYTHSGTLDNFCLTYFNIPVSQVNKLVTYGYTASTGGSTNLQSVRINDFCSDYPQFVDTDGDGIEDYLDVDSDGDGCPDAIEGDKNITQSMLNADWSIAGTVDANGIPTAASGGQGAGSAYNSVINSCLNTGLCTTGCNGNTYVNSNDPNTIEYDNMVSIFHSSMAKEADGKIKIWGQGAAYNTTGATIGNIVVPTEINSTTYPGLTGTILKFTAGSNVNNQQFAVLTTTGLFIWGGAAGSMINTAIKNSTTFGSVSIGTFGITGTKADGLPANISPTDVKMMFGTRNTLAIVTCSGAAYVLSNGGAKNGDGTTTTDAVWHRVKINANTNLSNVVAMRGTHLAMMALTADGELYTWGTGSRLGGASDTPTNRSYATLMSKPAGITPKMIGMTSATDTNVIYQSYYLLATNGNLYSMGENVSRQLGIFSTTDSNEWVQVKKSAAAGDFLTNVVWISPQEHEGGDYAAINVLTTDGKLWGWGNNNNRMLGGGSATTIDPTYMPGSTTGSYNAGKLNLTDTLIAVETGGHTTLTIKQCSTKFGYVGHSIRGSMANGTETDGTATEYNFSDTSALSICGALAGPAVQNLKICEGTFANLLNAQPSSLPPGATSIQWWTTITRDPGTQVVNVTAVTPGIYYAFYDPLIVNCPTQMTVSYYLPTDAGYSSCACYNPAFTPGTGPETKLGITLLKRASVVDNWPMGRKSGHLVMESNSKGFVITRISTAGLASIASPQEGMMVYDTTAKCLKIYSDGSWSCFNTPACP</sequence>
<dbReference type="SUPFAM" id="SSF50985">
    <property type="entry name" value="RCC1/BLIP-II"/>
    <property type="match status" value="1"/>
</dbReference>
<feature type="signal peptide" evidence="1">
    <location>
        <begin position="1"/>
        <end position="23"/>
    </location>
</feature>
<dbReference type="PROSITE" id="PS50012">
    <property type="entry name" value="RCC1_3"/>
    <property type="match status" value="1"/>
</dbReference>
<evidence type="ECO:0000313" key="3">
    <source>
        <dbReference type="Proteomes" id="UP001073122"/>
    </source>
</evidence>
<accession>A0ABT3XRA5</accession>
<comment type="caution">
    <text evidence="2">The sequence shown here is derived from an EMBL/GenBank/DDBJ whole genome shotgun (WGS) entry which is preliminary data.</text>
</comment>
<dbReference type="InterPro" id="IPR013320">
    <property type="entry name" value="ConA-like_dom_sf"/>
</dbReference>
<gene>
    <name evidence="2" type="ORF">OF897_12150</name>
</gene>
<dbReference type="Pfam" id="PF18483">
    <property type="entry name" value="Lectin_L-type_dom"/>
    <property type="match status" value="1"/>
</dbReference>
<evidence type="ECO:0008006" key="4">
    <source>
        <dbReference type="Google" id="ProtNLM"/>
    </source>
</evidence>
<dbReference type="SUPFAM" id="SSF103647">
    <property type="entry name" value="TSP type-3 repeat"/>
    <property type="match status" value="1"/>
</dbReference>
<dbReference type="PANTHER" id="PTHR12223:SF19">
    <property type="entry name" value="LEGUME LECTIN DOMAIN-CONTAINING PROTEIN"/>
    <property type="match status" value="1"/>
</dbReference>
<dbReference type="InterPro" id="IPR028974">
    <property type="entry name" value="TSP_type-3_rpt"/>
</dbReference>
<keyword evidence="1" id="KW-0732">Signal</keyword>
<keyword evidence="3" id="KW-1185">Reference proteome</keyword>
<dbReference type="InterPro" id="IPR051136">
    <property type="entry name" value="Intracellular_Lectin-GPT"/>
</dbReference>
<evidence type="ECO:0000256" key="1">
    <source>
        <dbReference type="SAM" id="SignalP"/>
    </source>
</evidence>
<dbReference type="InterPro" id="IPR000408">
    <property type="entry name" value="Reg_chr_condens"/>
</dbReference>
<proteinExistence type="predicted"/>
<dbReference type="CDD" id="cd01951">
    <property type="entry name" value="lectin_L-type"/>
    <property type="match status" value="1"/>
</dbReference>
<dbReference type="Gene3D" id="2.60.120.200">
    <property type="match status" value="1"/>
</dbReference>
<evidence type="ECO:0000313" key="2">
    <source>
        <dbReference type="EMBL" id="MCX8524665.1"/>
    </source>
</evidence>
<dbReference type="InterPro" id="IPR009091">
    <property type="entry name" value="RCC1/BLIP-II"/>
</dbReference>
<dbReference type="PANTHER" id="PTHR12223">
    <property type="entry name" value="VESICULAR MANNOSE-BINDING LECTIN"/>
    <property type="match status" value="1"/>
</dbReference>
<dbReference type="EMBL" id="JAOVZW010000013">
    <property type="protein sequence ID" value="MCX8524665.1"/>
    <property type="molecule type" value="Genomic_DNA"/>
</dbReference>
<name>A0ABT3XRA5_9FLAO</name>
<dbReference type="Proteomes" id="UP001073122">
    <property type="component" value="Unassembled WGS sequence"/>
</dbReference>
<organism evidence="2 3">
    <name type="scientific">Chryseobacterium formosus</name>
    <dbReference type="NCBI Taxonomy" id="1537363"/>
    <lineage>
        <taxon>Bacteria</taxon>
        <taxon>Pseudomonadati</taxon>
        <taxon>Bacteroidota</taxon>
        <taxon>Flavobacteriia</taxon>
        <taxon>Flavobacteriales</taxon>
        <taxon>Weeksellaceae</taxon>
        <taxon>Chryseobacterium group</taxon>
        <taxon>Chryseobacterium</taxon>
    </lineage>
</organism>
<feature type="chain" id="PRO_5045131995" description="Alpha-tubulin suppressor-like RCC1 family protein" evidence="1">
    <location>
        <begin position="24"/>
        <end position="984"/>
    </location>
</feature>
<protein>
    <recommendedName>
        <fullName evidence="4">Alpha-tubulin suppressor-like RCC1 family protein</fullName>
    </recommendedName>
</protein>
<dbReference type="InterPro" id="IPR056573">
    <property type="entry name" value="Lectin_L-type_dom"/>
</dbReference>
<reference evidence="2" key="1">
    <citation type="submission" date="2022-10" db="EMBL/GenBank/DDBJ databases">
        <title>Chryseobacterium sp. nov., a novel bacterial species.</title>
        <authorList>
            <person name="Cao Y."/>
        </authorList>
    </citation>
    <scope>NUCLEOTIDE SEQUENCE</scope>
    <source>
        <strain evidence="2">CCTCC AB2015118</strain>
    </source>
</reference>
<dbReference type="Gene3D" id="2.130.10.30">
    <property type="entry name" value="Regulator of chromosome condensation 1/beta-lactamase-inhibitor protein II"/>
    <property type="match status" value="1"/>
</dbReference>
<dbReference type="RefSeq" id="WP_267265949.1">
    <property type="nucleotide sequence ID" value="NZ_JAOVZW010000013.1"/>
</dbReference>
<dbReference type="SUPFAM" id="SSF49899">
    <property type="entry name" value="Concanavalin A-like lectins/glucanases"/>
    <property type="match status" value="1"/>
</dbReference>